<dbReference type="EMBL" id="CP001089">
    <property type="protein sequence ID" value="ACD96567.1"/>
    <property type="molecule type" value="Genomic_DNA"/>
</dbReference>
<dbReference type="HOGENOM" id="CLU_1347306_0_0_7"/>
<protein>
    <submittedName>
        <fullName evidence="2">Metallophosphoesterase</fullName>
    </submittedName>
</protein>
<dbReference type="SUPFAM" id="SSF56300">
    <property type="entry name" value="Metallo-dependent phosphatases"/>
    <property type="match status" value="1"/>
</dbReference>
<dbReference type="eggNOG" id="COG0639">
    <property type="taxonomic scope" value="Bacteria"/>
</dbReference>
<evidence type="ECO:0000313" key="3">
    <source>
        <dbReference type="Proteomes" id="UP000002420"/>
    </source>
</evidence>
<dbReference type="Gene3D" id="3.60.21.10">
    <property type="match status" value="1"/>
</dbReference>
<dbReference type="AlphaFoldDB" id="B3E7Z4"/>
<evidence type="ECO:0000313" key="2">
    <source>
        <dbReference type="EMBL" id="ACD96567.1"/>
    </source>
</evidence>
<accession>B3E7Z4</accession>
<keyword evidence="3" id="KW-1185">Reference proteome</keyword>
<dbReference type="STRING" id="398767.Glov_2854"/>
<gene>
    <name evidence="2" type="ordered locus">Glov_2854</name>
</gene>
<dbReference type="InterPro" id="IPR004843">
    <property type="entry name" value="Calcineurin-like_PHP"/>
</dbReference>
<reference evidence="2 3" key="1">
    <citation type="submission" date="2008-05" db="EMBL/GenBank/DDBJ databases">
        <title>Complete sequence of chromosome of Geobacter lovleyi SZ.</title>
        <authorList>
            <consortium name="US DOE Joint Genome Institute"/>
            <person name="Lucas S."/>
            <person name="Copeland A."/>
            <person name="Lapidus A."/>
            <person name="Glavina del Rio T."/>
            <person name="Dalin E."/>
            <person name="Tice H."/>
            <person name="Bruce D."/>
            <person name="Goodwin L."/>
            <person name="Pitluck S."/>
            <person name="Chertkov O."/>
            <person name="Meincke L."/>
            <person name="Brettin T."/>
            <person name="Detter J.C."/>
            <person name="Han C."/>
            <person name="Tapia R."/>
            <person name="Kuske C.R."/>
            <person name="Schmutz J."/>
            <person name="Larimer F."/>
            <person name="Land M."/>
            <person name="Hauser L."/>
            <person name="Kyrpides N."/>
            <person name="Mikhailova N."/>
            <person name="Sung Y."/>
            <person name="Fletcher K.E."/>
            <person name="Ritalahti K.M."/>
            <person name="Loeffler F.E."/>
            <person name="Richardson P."/>
        </authorList>
    </citation>
    <scope>NUCLEOTIDE SEQUENCE [LARGE SCALE GENOMIC DNA]</scope>
    <source>
        <strain evidence="3">ATCC BAA-1151 / DSM 17278 / SZ</strain>
    </source>
</reference>
<dbReference type="Proteomes" id="UP000002420">
    <property type="component" value="Chromosome"/>
</dbReference>
<evidence type="ECO:0000259" key="1">
    <source>
        <dbReference type="Pfam" id="PF00149"/>
    </source>
</evidence>
<dbReference type="Pfam" id="PF00149">
    <property type="entry name" value="Metallophos"/>
    <property type="match status" value="1"/>
</dbReference>
<dbReference type="KEGG" id="glo:Glov_2854"/>
<sequence length="203" mass="23123">MQLSCVMAIIISDIHADIKKAQAFLSFKPDAEHIFLGDLIDSRDPKVTFEEELACLELILASDATLIWGNHDLAYTRLRPWGAFTRFQVLPQELTNQYKDSSDYLRSCYQETGGDLYAVQLFIDRIQPHFERFKAAHAVDGWLCTHSGLSKAVTKELPDCPMDSGDPAKVAAYLNEEFLRESRKYKSRKAASTWNTEWAHCSQ</sequence>
<name>B3E7Z4_TRIL1</name>
<dbReference type="GO" id="GO:0016787">
    <property type="term" value="F:hydrolase activity"/>
    <property type="evidence" value="ECO:0007669"/>
    <property type="project" value="InterPro"/>
</dbReference>
<organism evidence="2 3">
    <name type="scientific">Trichlorobacter lovleyi (strain ATCC BAA-1151 / DSM 17278 / SZ)</name>
    <name type="common">Geobacter lovleyi</name>
    <dbReference type="NCBI Taxonomy" id="398767"/>
    <lineage>
        <taxon>Bacteria</taxon>
        <taxon>Pseudomonadati</taxon>
        <taxon>Thermodesulfobacteriota</taxon>
        <taxon>Desulfuromonadia</taxon>
        <taxon>Geobacterales</taxon>
        <taxon>Geobacteraceae</taxon>
        <taxon>Trichlorobacter</taxon>
    </lineage>
</organism>
<dbReference type="CDD" id="cd00838">
    <property type="entry name" value="MPP_superfamily"/>
    <property type="match status" value="1"/>
</dbReference>
<dbReference type="InterPro" id="IPR029052">
    <property type="entry name" value="Metallo-depent_PP-like"/>
</dbReference>
<feature type="domain" description="Calcineurin-like phosphoesterase" evidence="1">
    <location>
        <begin position="9"/>
        <end position="109"/>
    </location>
</feature>
<proteinExistence type="predicted"/>